<evidence type="ECO:0000259" key="6">
    <source>
        <dbReference type="Pfam" id="PF13193"/>
    </source>
</evidence>
<comment type="similarity">
    <text evidence="1">Belongs to the ATP-dependent AMP-binding enzyme family.</text>
</comment>
<dbReference type="PROSITE" id="PS00455">
    <property type="entry name" value="AMP_BINDING"/>
    <property type="match status" value="1"/>
</dbReference>
<dbReference type="Proteomes" id="UP000425960">
    <property type="component" value="Chromosome"/>
</dbReference>
<dbReference type="InterPro" id="IPR000873">
    <property type="entry name" value="AMP-dep_synth/lig_dom"/>
</dbReference>
<dbReference type="InterPro" id="IPR045851">
    <property type="entry name" value="AMP-bd_C_sf"/>
</dbReference>
<dbReference type="Pfam" id="PF13193">
    <property type="entry name" value="AMP-binding_C"/>
    <property type="match status" value="1"/>
</dbReference>
<evidence type="ECO:0000256" key="3">
    <source>
        <dbReference type="ARBA" id="ARBA00022741"/>
    </source>
</evidence>
<sequence>MALDYTSLEEAKRLFNWSERWGAFDGGPDALNITQECVDRHYRENIAVFLQNSDGSRETYTFGELSDWTSQYANMLAARGVKPGDRVAVVLNPSIEYYIAFFGTLKMGAVVVPCYPLLGPDGISYRITSAEAKLAVISNEREHIIPPELKIERLLADDLRTMIAAESGQFEAQTSSDDLAVIQFSSGTTGQPKQVLYTHHAVTITAVFVKFWIGLKPGDRFMCTSSPAWGHGIWYGTVGPMIFGNGIGAYSGKFETEVLLAGMEAFGTTVASFIPRVYKMIMDSGQFDKYDLKLRRLTYAGDAMEDDVVDFFQEQRGLSIASSYGNTESGPIVIDCDFKGWTHRKGSAGKPFFITRIGILDDDGNEVTPGTVGEVAVWRNDRWNPIGDYGFLDEDDYFFPRGRSDDVIKSSGYRIGPFEIEVTLEKHPSVEKAAVVGSPDEERGQIVKAFIIPKKGADTSQRLVDELKAFVKGRLSMHEYPKEIEFVDELPETPDGKLKRKVLKSLEYERKRKVA</sequence>
<dbReference type="GO" id="GO:0016405">
    <property type="term" value="F:CoA-ligase activity"/>
    <property type="evidence" value="ECO:0007669"/>
    <property type="project" value="UniProtKB-ARBA"/>
</dbReference>
<dbReference type="EMBL" id="AP021876">
    <property type="protein sequence ID" value="BBO80971.1"/>
    <property type="molecule type" value="Genomic_DNA"/>
</dbReference>
<name>A0A5K7ZJB7_9BACT</name>
<keyword evidence="4" id="KW-0067">ATP-binding</keyword>
<dbReference type="GO" id="GO:0004321">
    <property type="term" value="F:fatty-acyl-CoA synthase activity"/>
    <property type="evidence" value="ECO:0007669"/>
    <property type="project" value="TreeGrafter"/>
</dbReference>
<evidence type="ECO:0000256" key="2">
    <source>
        <dbReference type="ARBA" id="ARBA00022598"/>
    </source>
</evidence>
<dbReference type="InterPro" id="IPR020845">
    <property type="entry name" value="AMP-binding_CS"/>
</dbReference>
<dbReference type="GO" id="GO:0006637">
    <property type="term" value="P:acyl-CoA metabolic process"/>
    <property type="evidence" value="ECO:0007669"/>
    <property type="project" value="TreeGrafter"/>
</dbReference>
<dbReference type="GO" id="GO:0005524">
    <property type="term" value="F:ATP binding"/>
    <property type="evidence" value="ECO:0007669"/>
    <property type="project" value="UniProtKB-KW"/>
</dbReference>
<evidence type="ECO:0000256" key="1">
    <source>
        <dbReference type="ARBA" id="ARBA00006432"/>
    </source>
</evidence>
<dbReference type="PANTHER" id="PTHR43605:SF10">
    <property type="entry name" value="ACYL-COA SYNTHETASE MEDIUM CHAIN FAMILY MEMBER 3"/>
    <property type="match status" value="1"/>
</dbReference>
<reference evidence="7 8" key="1">
    <citation type="submission" date="2019-11" db="EMBL/GenBank/DDBJ databases">
        <title>Comparative genomics of hydrocarbon-degrading Desulfosarcina strains.</title>
        <authorList>
            <person name="Watanabe M."/>
            <person name="Kojima H."/>
            <person name="Fukui M."/>
        </authorList>
    </citation>
    <scope>NUCLEOTIDE SEQUENCE [LARGE SCALE GENOMIC DNA]</scope>
    <source>
        <strain evidence="7 8">28bB2T</strain>
    </source>
</reference>
<feature type="domain" description="AMP-dependent synthetase/ligase" evidence="5">
    <location>
        <begin position="44"/>
        <end position="377"/>
    </location>
</feature>
<dbReference type="GO" id="GO:0015645">
    <property type="term" value="F:fatty acid ligase activity"/>
    <property type="evidence" value="ECO:0007669"/>
    <property type="project" value="TreeGrafter"/>
</dbReference>
<gene>
    <name evidence="7" type="ORF">DSCO28_15370</name>
</gene>
<dbReference type="SUPFAM" id="SSF56801">
    <property type="entry name" value="Acetyl-CoA synthetase-like"/>
    <property type="match status" value="1"/>
</dbReference>
<dbReference type="RefSeq" id="WP_173179173.1">
    <property type="nucleotide sequence ID" value="NZ_AP021876.1"/>
</dbReference>
<dbReference type="PANTHER" id="PTHR43605">
    <property type="entry name" value="ACYL-COENZYME A SYNTHETASE"/>
    <property type="match status" value="1"/>
</dbReference>
<evidence type="ECO:0000259" key="5">
    <source>
        <dbReference type="Pfam" id="PF00501"/>
    </source>
</evidence>
<evidence type="ECO:0000313" key="7">
    <source>
        <dbReference type="EMBL" id="BBO80971.1"/>
    </source>
</evidence>
<dbReference type="Gene3D" id="3.40.50.12780">
    <property type="entry name" value="N-terminal domain of ligase-like"/>
    <property type="match status" value="1"/>
</dbReference>
<protein>
    <submittedName>
        <fullName evidence="7">AMP-binding protein</fullName>
    </submittedName>
</protein>
<feature type="domain" description="AMP-binding enzyme C-terminal" evidence="6">
    <location>
        <begin position="419"/>
        <end position="497"/>
    </location>
</feature>
<dbReference type="InterPro" id="IPR025110">
    <property type="entry name" value="AMP-bd_C"/>
</dbReference>
<dbReference type="KEGG" id="dov:DSCO28_15370"/>
<proteinExistence type="inferred from homology"/>
<dbReference type="InterPro" id="IPR042099">
    <property type="entry name" value="ANL_N_sf"/>
</dbReference>
<accession>A0A5K7ZJB7</accession>
<organism evidence="7 8">
    <name type="scientific">Desulfosarcina ovata subsp. sediminis</name>
    <dbReference type="NCBI Taxonomy" id="885957"/>
    <lineage>
        <taxon>Bacteria</taxon>
        <taxon>Pseudomonadati</taxon>
        <taxon>Thermodesulfobacteriota</taxon>
        <taxon>Desulfobacteria</taxon>
        <taxon>Desulfobacterales</taxon>
        <taxon>Desulfosarcinaceae</taxon>
        <taxon>Desulfosarcina</taxon>
    </lineage>
</organism>
<keyword evidence="2" id="KW-0436">Ligase</keyword>
<evidence type="ECO:0000313" key="8">
    <source>
        <dbReference type="Proteomes" id="UP000425960"/>
    </source>
</evidence>
<dbReference type="AlphaFoldDB" id="A0A5K7ZJB7"/>
<keyword evidence="3" id="KW-0547">Nucleotide-binding</keyword>
<dbReference type="GO" id="GO:0006633">
    <property type="term" value="P:fatty acid biosynthetic process"/>
    <property type="evidence" value="ECO:0007669"/>
    <property type="project" value="TreeGrafter"/>
</dbReference>
<evidence type="ECO:0000256" key="4">
    <source>
        <dbReference type="ARBA" id="ARBA00022840"/>
    </source>
</evidence>
<dbReference type="InterPro" id="IPR051087">
    <property type="entry name" value="Mitochondrial_ACSM"/>
</dbReference>
<dbReference type="Pfam" id="PF00501">
    <property type="entry name" value="AMP-binding"/>
    <property type="match status" value="1"/>
</dbReference>
<dbReference type="Gene3D" id="3.30.300.30">
    <property type="match status" value="1"/>
</dbReference>